<gene>
    <name evidence="1" type="ORF">BDR25DRAFT_354490</name>
</gene>
<organism evidence="1 2">
    <name type="scientific">Lindgomyces ingoldianus</name>
    <dbReference type="NCBI Taxonomy" id="673940"/>
    <lineage>
        <taxon>Eukaryota</taxon>
        <taxon>Fungi</taxon>
        <taxon>Dikarya</taxon>
        <taxon>Ascomycota</taxon>
        <taxon>Pezizomycotina</taxon>
        <taxon>Dothideomycetes</taxon>
        <taxon>Pleosporomycetidae</taxon>
        <taxon>Pleosporales</taxon>
        <taxon>Lindgomycetaceae</taxon>
        <taxon>Lindgomyces</taxon>
    </lineage>
</organism>
<name>A0ACB6QXD7_9PLEO</name>
<keyword evidence="2" id="KW-1185">Reference proteome</keyword>
<sequence>MVGTKKRWKNDFEDRGGLYIFIQEQRVHGTSTDGRDHKQMGLKSAIYEPKHLGCCLPWVWLGHSLFQPGRDREAERVTKIRFLVVGCHSRKTSRDLKEGKERSSNSIAAGSYHGSGSKHVSCLSDPIRRRLPWVPECVEGRTHHDKLKLSHRMMWVAKVNPGNGMLAGAIFEALRGLCQKRLEQLAPFGRCLTPGVKLKNTTLLTWYLGQHSLRTMLFCFSPFHSMFTICTTLFSLNCDAASKSRNGNRIAAAILDLVGLNFAILKIADGANMPQHLLCWLRSRLRTPSTYDPQAKREFSNATRAKWHLSVGHIWTQRTDYVWS</sequence>
<evidence type="ECO:0000313" key="2">
    <source>
        <dbReference type="Proteomes" id="UP000799755"/>
    </source>
</evidence>
<comment type="caution">
    <text evidence="1">The sequence shown here is derived from an EMBL/GenBank/DDBJ whole genome shotgun (WGS) entry which is preliminary data.</text>
</comment>
<accession>A0ACB6QXD7</accession>
<dbReference type="Proteomes" id="UP000799755">
    <property type="component" value="Unassembled WGS sequence"/>
</dbReference>
<protein>
    <submittedName>
        <fullName evidence="1">Uncharacterized protein</fullName>
    </submittedName>
</protein>
<dbReference type="EMBL" id="MU003505">
    <property type="protein sequence ID" value="KAF2471233.1"/>
    <property type="molecule type" value="Genomic_DNA"/>
</dbReference>
<reference evidence="1" key="1">
    <citation type="journal article" date="2020" name="Stud. Mycol.">
        <title>101 Dothideomycetes genomes: a test case for predicting lifestyles and emergence of pathogens.</title>
        <authorList>
            <person name="Haridas S."/>
            <person name="Albert R."/>
            <person name="Binder M."/>
            <person name="Bloem J."/>
            <person name="Labutti K."/>
            <person name="Salamov A."/>
            <person name="Andreopoulos B."/>
            <person name="Baker S."/>
            <person name="Barry K."/>
            <person name="Bills G."/>
            <person name="Bluhm B."/>
            <person name="Cannon C."/>
            <person name="Castanera R."/>
            <person name="Culley D."/>
            <person name="Daum C."/>
            <person name="Ezra D."/>
            <person name="Gonzalez J."/>
            <person name="Henrissat B."/>
            <person name="Kuo A."/>
            <person name="Liang C."/>
            <person name="Lipzen A."/>
            <person name="Lutzoni F."/>
            <person name="Magnuson J."/>
            <person name="Mondo S."/>
            <person name="Nolan M."/>
            <person name="Ohm R."/>
            <person name="Pangilinan J."/>
            <person name="Park H.-J."/>
            <person name="Ramirez L."/>
            <person name="Alfaro M."/>
            <person name="Sun H."/>
            <person name="Tritt A."/>
            <person name="Yoshinaga Y."/>
            <person name="Zwiers L.-H."/>
            <person name="Turgeon B."/>
            <person name="Goodwin S."/>
            <person name="Spatafora J."/>
            <person name="Crous P."/>
            <person name="Grigoriev I."/>
        </authorList>
    </citation>
    <scope>NUCLEOTIDE SEQUENCE</scope>
    <source>
        <strain evidence="1">ATCC 200398</strain>
    </source>
</reference>
<evidence type="ECO:0000313" key="1">
    <source>
        <dbReference type="EMBL" id="KAF2471233.1"/>
    </source>
</evidence>
<proteinExistence type="predicted"/>